<feature type="domain" description="Glutaredoxin" evidence="1">
    <location>
        <begin position="98"/>
        <end position="162"/>
    </location>
</feature>
<dbReference type="GO" id="GO:0000324">
    <property type="term" value="C:fungal-type vacuole"/>
    <property type="evidence" value="ECO:0007669"/>
    <property type="project" value="TreeGrafter"/>
</dbReference>
<accession>A0A9P6EE76</accession>
<comment type="caution">
    <text evidence="2">The sequence shown here is derived from an EMBL/GenBank/DDBJ whole genome shotgun (WGS) entry which is preliminary data.</text>
</comment>
<dbReference type="NCBIfam" id="TIGR02180">
    <property type="entry name" value="GRX_euk"/>
    <property type="match status" value="1"/>
</dbReference>
<dbReference type="PROSITE" id="PS51354">
    <property type="entry name" value="GLUTAREDOXIN_2"/>
    <property type="match status" value="1"/>
</dbReference>
<dbReference type="PANTHER" id="PTHR45694:SF5">
    <property type="entry name" value="GLUTAREDOXIN 2"/>
    <property type="match status" value="1"/>
</dbReference>
<gene>
    <name evidence="2" type="ORF">CPB83DRAFT_856403</name>
</gene>
<dbReference type="SUPFAM" id="SSF52833">
    <property type="entry name" value="Thioredoxin-like"/>
    <property type="match status" value="1"/>
</dbReference>
<dbReference type="EMBL" id="MU157862">
    <property type="protein sequence ID" value="KAF9527350.1"/>
    <property type="molecule type" value="Genomic_DNA"/>
</dbReference>
<proteinExistence type="predicted"/>
<keyword evidence="3" id="KW-1185">Reference proteome</keyword>
<dbReference type="GO" id="GO:0015038">
    <property type="term" value="F:glutathione disulfide oxidoreductase activity"/>
    <property type="evidence" value="ECO:0007669"/>
    <property type="project" value="TreeGrafter"/>
</dbReference>
<dbReference type="GO" id="GO:0005796">
    <property type="term" value="C:Golgi lumen"/>
    <property type="evidence" value="ECO:0007669"/>
    <property type="project" value="TreeGrafter"/>
</dbReference>
<dbReference type="CDD" id="cd03419">
    <property type="entry name" value="GRX_GRXh_1_2_like"/>
    <property type="match status" value="1"/>
</dbReference>
<dbReference type="InterPro" id="IPR014025">
    <property type="entry name" value="Glutaredoxin_subgr"/>
</dbReference>
<dbReference type="OrthoDB" id="423313at2759"/>
<dbReference type="GO" id="GO:0005801">
    <property type="term" value="C:cis-Golgi network"/>
    <property type="evidence" value="ECO:0007669"/>
    <property type="project" value="TreeGrafter"/>
</dbReference>
<evidence type="ECO:0000259" key="1">
    <source>
        <dbReference type="Pfam" id="PF00462"/>
    </source>
</evidence>
<dbReference type="Pfam" id="PF00462">
    <property type="entry name" value="Glutaredoxin"/>
    <property type="match status" value="1"/>
</dbReference>
<reference evidence="2" key="1">
    <citation type="submission" date="2020-11" db="EMBL/GenBank/DDBJ databases">
        <authorList>
            <consortium name="DOE Joint Genome Institute"/>
            <person name="Ahrendt S."/>
            <person name="Riley R."/>
            <person name="Andreopoulos W."/>
            <person name="Labutti K."/>
            <person name="Pangilinan J."/>
            <person name="Ruiz-Duenas F.J."/>
            <person name="Barrasa J.M."/>
            <person name="Sanchez-Garcia M."/>
            <person name="Camarero S."/>
            <person name="Miyauchi S."/>
            <person name="Serrano A."/>
            <person name="Linde D."/>
            <person name="Babiker R."/>
            <person name="Drula E."/>
            <person name="Ayuso-Fernandez I."/>
            <person name="Pacheco R."/>
            <person name="Padilla G."/>
            <person name="Ferreira P."/>
            <person name="Barriuso J."/>
            <person name="Kellner H."/>
            <person name="Castanera R."/>
            <person name="Alfaro M."/>
            <person name="Ramirez L."/>
            <person name="Pisabarro A.G."/>
            <person name="Kuo A."/>
            <person name="Tritt A."/>
            <person name="Lipzen A."/>
            <person name="He G."/>
            <person name="Yan M."/>
            <person name="Ng V."/>
            <person name="Cullen D."/>
            <person name="Martin F."/>
            <person name="Rosso M.-N."/>
            <person name="Henrissat B."/>
            <person name="Hibbett D."/>
            <person name="Martinez A.T."/>
            <person name="Grigoriev I.V."/>
        </authorList>
    </citation>
    <scope>NUCLEOTIDE SEQUENCE</scope>
    <source>
        <strain evidence="2">CBS 506.95</strain>
    </source>
</reference>
<protein>
    <submittedName>
        <fullName evidence="2">Thioredoxin-like protein</fullName>
    </submittedName>
</protein>
<dbReference type="PANTHER" id="PTHR45694">
    <property type="entry name" value="GLUTAREDOXIN 2"/>
    <property type="match status" value="1"/>
</dbReference>
<dbReference type="Proteomes" id="UP000807306">
    <property type="component" value="Unassembled WGS sequence"/>
</dbReference>
<dbReference type="AlphaFoldDB" id="A0A9P6EE76"/>
<dbReference type="PRINTS" id="PR00160">
    <property type="entry name" value="GLUTAREDOXIN"/>
</dbReference>
<sequence>MGLLRRRRLTLILIFLGALFFYFVPWEMPAALVRTKQVDEIYGFLHLFTGPNEEGPTVTTTVLQLDPFSPNELIMYAAGDAKLSWKKEQTRIDKQYPVVVFSKTYCPYSKRAKALLEKYDLQPPPRIVEVDLREDSNDVKQFLARLTGQGTFPNVVVKGKSIGGSSELQELHNTEKLKALFEEAGVKVKGDPRSV</sequence>
<name>A0A9P6EE76_9AGAR</name>
<dbReference type="InterPro" id="IPR036249">
    <property type="entry name" value="Thioredoxin-like_sf"/>
</dbReference>
<dbReference type="GO" id="GO:0034599">
    <property type="term" value="P:cellular response to oxidative stress"/>
    <property type="evidence" value="ECO:0007669"/>
    <property type="project" value="TreeGrafter"/>
</dbReference>
<dbReference type="Gene3D" id="3.40.30.10">
    <property type="entry name" value="Glutaredoxin"/>
    <property type="match status" value="1"/>
</dbReference>
<evidence type="ECO:0000313" key="2">
    <source>
        <dbReference type="EMBL" id="KAF9527350.1"/>
    </source>
</evidence>
<organism evidence="2 3">
    <name type="scientific">Crepidotus variabilis</name>
    <dbReference type="NCBI Taxonomy" id="179855"/>
    <lineage>
        <taxon>Eukaryota</taxon>
        <taxon>Fungi</taxon>
        <taxon>Dikarya</taxon>
        <taxon>Basidiomycota</taxon>
        <taxon>Agaricomycotina</taxon>
        <taxon>Agaricomycetes</taxon>
        <taxon>Agaricomycetidae</taxon>
        <taxon>Agaricales</taxon>
        <taxon>Agaricineae</taxon>
        <taxon>Crepidotaceae</taxon>
        <taxon>Crepidotus</taxon>
    </lineage>
</organism>
<evidence type="ECO:0000313" key="3">
    <source>
        <dbReference type="Proteomes" id="UP000807306"/>
    </source>
</evidence>
<dbReference type="InterPro" id="IPR002109">
    <property type="entry name" value="Glutaredoxin"/>
</dbReference>
<dbReference type="InterPro" id="IPR011899">
    <property type="entry name" value="Glutaredoxin_euk/vir"/>
</dbReference>